<dbReference type="InterPro" id="IPR045428">
    <property type="entry name" value="EACC1"/>
</dbReference>
<name>A0ABT1IAG5_9PSEU</name>
<evidence type="ECO:0000313" key="2">
    <source>
        <dbReference type="Proteomes" id="UP001205185"/>
    </source>
</evidence>
<sequence>MTRAALTGDDDDLRDLATWLRDEDDLRGRVTVSNAPIHEGDMGAAIDALTLVLGGGGAGVLIRSVFTYLTTRRKAVVFELELKDGDKELKVKLTNESKVDDVLAQADKFFDK</sequence>
<comment type="caution">
    <text evidence="1">The sequence shown here is derived from an EMBL/GenBank/DDBJ whole genome shotgun (WGS) entry which is preliminary data.</text>
</comment>
<accession>A0ABT1IAG5</accession>
<keyword evidence="2" id="KW-1185">Reference proteome</keyword>
<dbReference type="RefSeq" id="WP_253886606.1">
    <property type="nucleotide sequence ID" value="NZ_BAAAVB010000012.1"/>
</dbReference>
<organism evidence="1 2">
    <name type="scientific">Actinokineospora diospyrosa</name>
    <dbReference type="NCBI Taxonomy" id="103728"/>
    <lineage>
        <taxon>Bacteria</taxon>
        <taxon>Bacillati</taxon>
        <taxon>Actinomycetota</taxon>
        <taxon>Actinomycetes</taxon>
        <taxon>Pseudonocardiales</taxon>
        <taxon>Pseudonocardiaceae</taxon>
        <taxon>Actinokineospora</taxon>
    </lineage>
</organism>
<reference evidence="1 2" key="1">
    <citation type="submission" date="2022-06" db="EMBL/GenBank/DDBJ databases">
        <title>Genomic Encyclopedia of Archaeal and Bacterial Type Strains, Phase II (KMG-II): from individual species to whole genera.</title>
        <authorList>
            <person name="Goeker M."/>
        </authorList>
    </citation>
    <scope>NUCLEOTIDE SEQUENCE [LARGE SCALE GENOMIC DNA]</scope>
    <source>
        <strain evidence="1 2">DSM 44255</strain>
    </source>
</reference>
<evidence type="ECO:0000313" key="1">
    <source>
        <dbReference type="EMBL" id="MCP2269619.1"/>
    </source>
</evidence>
<dbReference type="Pfam" id="PF19953">
    <property type="entry name" value="EACC1"/>
    <property type="match status" value="1"/>
</dbReference>
<dbReference type="Proteomes" id="UP001205185">
    <property type="component" value="Unassembled WGS sequence"/>
</dbReference>
<protein>
    <submittedName>
        <fullName evidence="1">Uncharacterized protein</fullName>
    </submittedName>
</protein>
<proteinExistence type="predicted"/>
<dbReference type="EMBL" id="JAMTCO010000005">
    <property type="protein sequence ID" value="MCP2269619.1"/>
    <property type="molecule type" value="Genomic_DNA"/>
</dbReference>
<gene>
    <name evidence="1" type="ORF">LV75_002108</name>
</gene>